<keyword evidence="11" id="KW-1185">Reference proteome</keyword>
<dbReference type="GO" id="GO:0022857">
    <property type="term" value="F:transmembrane transporter activity"/>
    <property type="evidence" value="ECO:0007669"/>
    <property type="project" value="InterPro"/>
</dbReference>
<keyword evidence="7 9" id="KW-0472">Membrane</keyword>
<dbReference type="Proteomes" id="UP000267430">
    <property type="component" value="Unassembled WGS sequence"/>
</dbReference>
<comment type="subcellular location">
    <subcellularLocation>
        <location evidence="1">Cell membrane</location>
        <topology evidence="1">Multi-pass membrane protein</topology>
    </subcellularLocation>
</comment>
<keyword evidence="3" id="KW-1003">Cell membrane</keyword>
<feature type="transmembrane region" description="Helical" evidence="9">
    <location>
        <begin position="108"/>
        <end position="130"/>
    </location>
</feature>
<gene>
    <name evidence="10" type="ORF">ELQ35_13180</name>
</gene>
<evidence type="ECO:0000256" key="5">
    <source>
        <dbReference type="ARBA" id="ARBA00022692"/>
    </source>
</evidence>
<feature type="transmembrane region" description="Helical" evidence="9">
    <location>
        <begin position="282"/>
        <end position="302"/>
    </location>
</feature>
<keyword evidence="2" id="KW-0813">Transport</keyword>
<sequence length="332" mass="34476">MSMEMNIEKSAPKPSSTKMIRNKLKPYIPSLSIIVLLLILGQILSPGFASLGNIGTIVSISTVLAIAAIAQTLIIISGNEGIDLSIGAVMSMGALLGAVLSKGMNTEIWYTVLILIGIGIIIGLINGIAIQFINIPPLVMTLGMTSVVNGFALAYTKGLPSGGAPEILVKLGIGHLGPIRWMLILGIVLIIALELVLRKTRYGKTLYLVGSNRMAAIISGISVNKTVLLTYVIASVAGTLGGLVLLGYVGSAQLEMGKDYALLSIAAVVIGGTSLTGGQGTYLGSALGSVVLVLLTSVLVAVGMPPGVRVLLQGLILLLILLIYSREPKLRQ</sequence>
<protein>
    <recommendedName>
        <fullName evidence="8">Autoinducer 2 import system permease protein LsrD</fullName>
    </recommendedName>
</protein>
<feature type="transmembrane region" description="Helical" evidence="9">
    <location>
        <begin position="228"/>
        <end position="248"/>
    </location>
</feature>
<name>A0A433HID4_9BACI</name>
<dbReference type="CDD" id="cd06579">
    <property type="entry name" value="TM_PBP1_transp_AraH_like"/>
    <property type="match status" value="1"/>
</dbReference>
<dbReference type="PANTHER" id="PTHR32196">
    <property type="entry name" value="ABC TRANSPORTER PERMEASE PROTEIN YPHD-RELATED-RELATED"/>
    <property type="match status" value="1"/>
</dbReference>
<feature type="transmembrane region" description="Helical" evidence="9">
    <location>
        <begin position="260"/>
        <end position="277"/>
    </location>
</feature>
<reference evidence="10 11" key="1">
    <citation type="submission" date="2018-12" db="EMBL/GenBank/DDBJ databases">
        <title>Bacillus chawlae sp. nov., Bacillus glennii sp. nov., and Bacillus saganii sp. nov. Isolated from the Vehicle Assembly Building at Kennedy Space Center where the Viking Spacecraft were Assembled.</title>
        <authorList>
            <person name="Seuylemezian A."/>
            <person name="Vaishampayan P."/>
        </authorList>
    </citation>
    <scope>NUCLEOTIDE SEQUENCE [LARGE SCALE GENOMIC DNA]</scope>
    <source>
        <strain evidence="10 11">L5</strain>
    </source>
</reference>
<dbReference type="GO" id="GO:0005886">
    <property type="term" value="C:plasma membrane"/>
    <property type="evidence" value="ECO:0007669"/>
    <property type="project" value="UniProtKB-SubCell"/>
</dbReference>
<evidence type="ECO:0000256" key="8">
    <source>
        <dbReference type="ARBA" id="ARBA00039381"/>
    </source>
</evidence>
<keyword evidence="5 9" id="KW-0812">Transmembrane</keyword>
<dbReference type="Pfam" id="PF02653">
    <property type="entry name" value="BPD_transp_2"/>
    <property type="match status" value="1"/>
</dbReference>
<accession>A0A433HID4</accession>
<feature type="transmembrane region" description="Helical" evidence="9">
    <location>
        <begin position="308"/>
        <end position="325"/>
    </location>
</feature>
<evidence type="ECO:0000256" key="6">
    <source>
        <dbReference type="ARBA" id="ARBA00022989"/>
    </source>
</evidence>
<evidence type="ECO:0000256" key="7">
    <source>
        <dbReference type="ARBA" id="ARBA00023136"/>
    </source>
</evidence>
<evidence type="ECO:0000256" key="2">
    <source>
        <dbReference type="ARBA" id="ARBA00022448"/>
    </source>
</evidence>
<dbReference type="AlphaFoldDB" id="A0A433HID4"/>
<dbReference type="InterPro" id="IPR001851">
    <property type="entry name" value="ABC_transp_permease"/>
</dbReference>
<proteinExistence type="predicted"/>
<dbReference type="OrthoDB" id="9784538at2"/>
<keyword evidence="6 9" id="KW-1133">Transmembrane helix</keyword>
<feature type="transmembrane region" description="Helical" evidence="9">
    <location>
        <begin position="27"/>
        <end position="48"/>
    </location>
</feature>
<feature type="transmembrane region" description="Helical" evidence="9">
    <location>
        <begin position="54"/>
        <end position="77"/>
    </location>
</feature>
<evidence type="ECO:0000256" key="9">
    <source>
        <dbReference type="SAM" id="Phobius"/>
    </source>
</evidence>
<feature type="transmembrane region" description="Helical" evidence="9">
    <location>
        <begin position="137"/>
        <end position="158"/>
    </location>
</feature>
<evidence type="ECO:0000256" key="4">
    <source>
        <dbReference type="ARBA" id="ARBA00022519"/>
    </source>
</evidence>
<keyword evidence="4" id="KW-0997">Cell inner membrane</keyword>
<evidence type="ECO:0000313" key="10">
    <source>
        <dbReference type="EMBL" id="RUQ28186.1"/>
    </source>
</evidence>
<dbReference type="PANTHER" id="PTHR32196:SF71">
    <property type="entry name" value="AUTOINDUCER 2 IMPORT SYSTEM PERMEASE PROTEIN LSRD"/>
    <property type="match status" value="1"/>
</dbReference>
<dbReference type="EMBL" id="RYZZ01000017">
    <property type="protein sequence ID" value="RUQ28186.1"/>
    <property type="molecule type" value="Genomic_DNA"/>
</dbReference>
<feature type="transmembrane region" description="Helical" evidence="9">
    <location>
        <begin position="178"/>
        <end position="197"/>
    </location>
</feature>
<feature type="transmembrane region" description="Helical" evidence="9">
    <location>
        <begin position="84"/>
        <end position="102"/>
    </location>
</feature>
<evidence type="ECO:0000256" key="3">
    <source>
        <dbReference type="ARBA" id="ARBA00022475"/>
    </source>
</evidence>
<evidence type="ECO:0000313" key="11">
    <source>
        <dbReference type="Proteomes" id="UP000267430"/>
    </source>
</evidence>
<organism evidence="10 11">
    <name type="scientific">Peribacillus cavernae</name>
    <dbReference type="NCBI Taxonomy" id="1674310"/>
    <lineage>
        <taxon>Bacteria</taxon>
        <taxon>Bacillati</taxon>
        <taxon>Bacillota</taxon>
        <taxon>Bacilli</taxon>
        <taxon>Bacillales</taxon>
        <taxon>Bacillaceae</taxon>
        <taxon>Peribacillus</taxon>
    </lineage>
</organism>
<comment type="caution">
    <text evidence="10">The sequence shown here is derived from an EMBL/GenBank/DDBJ whole genome shotgun (WGS) entry which is preliminary data.</text>
</comment>
<evidence type="ECO:0000256" key="1">
    <source>
        <dbReference type="ARBA" id="ARBA00004651"/>
    </source>
</evidence>